<keyword evidence="3" id="KW-1185">Reference proteome</keyword>
<accession>A0A1A9WKZ7</accession>
<evidence type="ECO:0000256" key="1">
    <source>
        <dbReference type="SAM" id="MobiDB-lite"/>
    </source>
</evidence>
<proteinExistence type="predicted"/>
<feature type="compositionally biased region" description="Polar residues" evidence="1">
    <location>
        <begin position="272"/>
        <end position="293"/>
    </location>
</feature>
<dbReference type="AlphaFoldDB" id="A0A1A9WKZ7"/>
<reference evidence="2" key="2">
    <citation type="submission" date="2020-05" db="UniProtKB">
        <authorList>
            <consortium name="EnsemblMetazoa"/>
        </authorList>
    </citation>
    <scope>IDENTIFICATION</scope>
    <source>
        <strain evidence="2">IAEA</strain>
    </source>
</reference>
<name>A0A1A9WKZ7_9MUSC</name>
<feature type="compositionally biased region" description="Low complexity" evidence="1">
    <location>
        <begin position="245"/>
        <end position="254"/>
    </location>
</feature>
<protein>
    <submittedName>
        <fullName evidence="2">Uncharacterized protein</fullName>
    </submittedName>
</protein>
<feature type="region of interest" description="Disordered" evidence="1">
    <location>
        <begin position="220"/>
        <end position="299"/>
    </location>
</feature>
<organism evidence="2 3">
    <name type="scientific">Glossina brevipalpis</name>
    <dbReference type="NCBI Taxonomy" id="37001"/>
    <lineage>
        <taxon>Eukaryota</taxon>
        <taxon>Metazoa</taxon>
        <taxon>Ecdysozoa</taxon>
        <taxon>Arthropoda</taxon>
        <taxon>Hexapoda</taxon>
        <taxon>Insecta</taxon>
        <taxon>Pterygota</taxon>
        <taxon>Neoptera</taxon>
        <taxon>Endopterygota</taxon>
        <taxon>Diptera</taxon>
        <taxon>Brachycera</taxon>
        <taxon>Muscomorpha</taxon>
        <taxon>Hippoboscoidea</taxon>
        <taxon>Glossinidae</taxon>
        <taxon>Glossina</taxon>
    </lineage>
</organism>
<feature type="compositionally biased region" description="Polar residues" evidence="1">
    <location>
        <begin position="228"/>
        <end position="244"/>
    </location>
</feature>
<dbReference type="VEuPathDB" id="VectorBase:GBRI023419"/>
<sequence>MEDVKAKEELQKRISKEVLRALYLLSKHYDNSYVPEWKIVAEVERQTGKSVNITNLKNLVHISLEGQCNIGIVHRMVSKGFSLKHSQAGSDSRSQFPDASKEIKKSFISSLQHSRKRKFANRDLYGKEVQVGNEGILIDDNFVATYKRLRTDSRDATESDQSSDNSINSFIHEELDQHLEKICFSGDEEDPEIMYEICSPRSSPSVQSLETSNNIEETVHEIDPSGTPEKNNFEQQPSSQNDGKSSYSTSGTTEETVHEIDPFGVPEKNNSEQRPSSQNDEKSSASTNNCKIEQSSKFK</sequence>
<evidence type="ECO:0000313" key="3">
    <source>
        <dbReference type="Proteomes" id="UP000091820"/>
    </source>
</evidence>
<evidence type="ECO:0000313" key="2">
    <source>
        <dbReference type="EnsemblMetazoa" id="GBRI023419-PA"/>
    </source>
</evidence>
<reference evidence="3" key="1">
    <citation type="submission" date="2014-03" db="EMBL/GenBank/DDBJ databases">
        <authorList>
            <person name="Aksoy S."/>
            <person name="Warren W."/>
            <person name="Wilson R.K."/>
        </authorList>
    </citation>
    <scope>NUCLEOTIDE SEQUENCE [LARGE SCALE GENOMIC DNA]</scope>
    <source>
        <strain evidence="3">IAEA</strain>
    </source>
</reference>
<dbReference type="EnsemblMetazoa" id="GBRI023419-RA">
    <property type="protein sequence ID" value="GBRI023419-PA"/>
    <property type="gene ID" value="GBRI023419"/>
</dbReference>
<dbReference type="Proteomes" id="UP000091820">
    <property type="component" value="Unassembled WGS sequence"/>
</dbReference>